<dbReference type="AlphaFoldDB" id="A0A9W9JZZ4"/>
<dbReference type="Proteomes" id="UP001149165">
    <property type="component" value="Unassembled WGS sequence"/>
</dbReference>
<comment type="caution">
    <text evidence="2">The sequence shown here is derived from an EMBL/GenBank/DDBJ whole genome shotgun (WGS) entry which is preliminary data.</text>
</comment>
<protein>
    <submittedName>
        <fullName evidence="2">Uncharacterized protein</fullName>
    </submittedName>
</protein>
<dbReference type="OrthoDB" id="10338695at2759"/>
<keyword evidence="3" id="KW-1185">Reference proteome</keyword>
<name>A0A9W9JZZ4_9EURO</name>
<evidence type="ECO:0000313" key="2">
    <source>
        <dbReference type="EMBL" id="KAJ5087973.1"/>
    </source>
</evidence>
<evidence type="ECO:0000256" key="1">
    <source>
        <dbReference type="SAM" id="MobiDB-lite"/>
    </source>
</evidence>
<reference evidence="2" key="1">
    <citation type="submission" date="2022-11" db="EMBL/GenBank/DDBJ databases">
        <authorList>
            <person name="Petersen C."/>
        </authorList>
    </citation>
    <scope>NUCLEOTIDE SEQUENCE</scope>
    <source>
        <strain evidence="2">IBT 30069</strain>
    </source>
</reference>
<reference evidence="2" key="2">
    <citation type="journal article" date="2023" name="IMA Fungus">
        <title>Comparative genomic study of the Penicillium genus elucidates a diverse pangenome and 15 lateral gene transfer events.</title>
        <authorList>
            <person name="Petersen C."/>
            <person name="Sorensen T."/>
            <person name="Nielsen M.R."/>
            <person name="Sondergaard T.E."/>
            <person name="Sorensen J.L."/>
            <person name="Fitzpatrick D.A."/>
            <person name="Frisvad J.C."/>
            <person name="Nielsen K.L."/>
        </authorList>
    </citation>
    <scope>NUCLEOTIDE SEQUENCE</scope>
    <source>
        <strain evidence="2">IBT 30069</strain>
    </source>
</reference>
<feature type="region of interest" description="Disordered" evidence="1">
    <location>
        <begin position="12"/>
        <end position="63"/>
    </location>
</feature>
<organism evidence="2 3">
    <name type="scientific">Penicillium angulare</name>
    <dbReference type="NCBI Taxonomy" id="116970"/>
    <lineage>
        <taxon>Eukaryota</taxon>
        <taxon>Fungi</taxon>
        <taxon>Dikarya</taxon>
        <taxon>Ascomycota</taxon>
        <taxon>Pezizomycotina</taxon>
        <taxon>Eurotiomycetes</taxon>
        <taxon>Eurotiomycetidae</taxon>
        <taxon>Eurotiales</taxon>
        <taxon>Aspergillaceae</taxon>
        <taxon>Penicillium</taxon>
    </lineage>
</organism>
<sequence length="132" mass="14452">MKPAPFSEVLRRISRDMSLGNRTPSIEDPRAASSVAPQLPPAPYQQHSFTSPVTGKGYEQQPQPQEFLGSGFYNALGVQDDSNPNFANFWNFNTSPSDSQSDLSFLNVYPGVGSDGGDPHGLWQFFVGQDLL</sequence>
<evidence type="ECO:0000313" key="3">
    <source>
        <dbReference type="Proteomes" id="UP001149165"/>
    </source>
</evidence>
<dbReference type="EMBL" id="JAPQKH010000007">
    <property type="protein sequence ID" value="KAJ5087973.1"/>
    <property type="molecule type" value="Genomic_DNA"/>
</dbReference>
<accession>A0A9W9JZZ4</accession>
<gene>
    <name evidence="2" type="ORF">N7456_011589</name>
</gene>
<proteinExistence type="predicted"/>